<dbReference type="PANTHER" id="PTHR19288:SF90">
    <property type="entry name" value="OS08G0542600 PROTEIN"/>
    <property type="match status" value="1"/>
</dbReference>
<dbReference type="GeneID" id="68850013"/>
<dbReference type="GO" id="GO:0016791">
    <property type="term" value="F:phosphatase activity"/>
    <property type="evidence" value="ECO:0007669"/>
    <property type="project" value="TreeGrafter"/>
</dbReference>
<name>A0P3V1_ROSAI</name>
<dbReference type="NCBIfam" id="TIGR01459">
    <property type="entry name" value="HAD-SF-IIA-hyp4"/>
    <property type="match status" value="1"/>
</dbReference>
<dbReference type="EMBL" id="AAUW01000034">
    <property type="protein sequence ID" value="EAV40295.1"/>
    <property type="molecule type" value="Genomic_DNA"/>
</dbReference>
<evidence type="ECO:0000313" key="1">
    <source>
        <dbReference type="EMBL" id="EAV40295.1"/>
    </source>
</evidence>
<dbReference type="AlphaFoldDB" id="A0P3V1"/>
<dbReference type="GO" id="GO:0005737">
    <property type="term" value="C:cytoplasm"/>
    <property type="evidence" value="ECO:0007669"/>
    <property type="project" value="TreeGrafter"/>
</dbReference>
<protein>
    <recommendedName>
        <fullName evidence="3">TIGR01459 family HAD-type hydrolase</fullName>
    </recommendedName>
</protein>
<gene>
    <name evidence="1" type="ORF">SIAM614_28726</name>
</gene>
<dbReference type="Proteomes" id="UP000004848">
    <property type="component" value="Unassembled WGS sequence"/>
</dbReference>
<comment type="caution">
    <text evidence="1">The sequence shown here is derived from an EMBL/GenBank/DDBJ whole genome shotgun (WGS) entry which is preliminary data.</text>
</comment>
<sequence>MTRSITHLSEVLESVDGLLLDQFGVLHDGDKAFPGAIECVQALQERGMPIVALSNSGRRAKPNADRLARLGFPVDAFKAVVTSGELTRDLLLQRLADNRLSRGGSVLLLSRENDRSLIDDLPLTGAREGEPVELVIISGNSPETHSREDYRRFLTPLAQAGVPGICANPDTTIYAGGQASYGPGLVAKDYADAGGEVVYLGKPDAAMFSAGLQALGPVTPDRCLMIGDSPRHDILGGNRAGCRTLLITSGVQAGTPDGETAADFSMEKLRF</sequence>
<organism evidence="1 2">
    <name type="scientific">Roseibium aggregatum (strain ATCC 25650 / DSM 13394 / JCM 20685 / NBRC 16684 / NCIMB 2208 / IAM 12614 / B1)</name>
    <name type="common">Stappia aggregata</name>
    <dbReference type="NCBI Taxonomy" id="384765"/>
    <lineage>
        <taxon>Bacteria</taxon>
        <taxon>Pseudomonadati</taxon>
        <taxon>Pseudomonadota</taxon>
        <taxon>Alphaproteobacteria</taxon>
        <taxon>Hyphomicrobiales</taxon>
        <taxon>Stappiaceae</taxon>
        <taxon>Roseibium</taxon>
    </lineage>
</organism>
<dbReference type="InterPro" id="IPR006356">
    <property type="entry name" value="HAD-SF_hydro_IIA_hyp3"/>
</dbReference>
<dbReference type="NCBIfam" id="TIGR01460">
    <property type="entry name" value="HAD-SF-IIA"/>
    <property type="match status" value="1"/>
</dbReference>
<dbReference type="Pfam" id="PF13242">
    <property type="entry name" value="Hydrolase_like"/>
    <property type="match status" value="1"/>
</dbReference>
<evidence type="ECO:0000313" key="2">
    <source>
        <dbReference type="Proteomes" id="UP000004848"/>
    </source>
</evidence>
<reference evidence="1 2" key="1">
    <citation type="submission" date="2006-05" db="EMBL/GenBank/DDBJ databases">
        <authorList>
            <person name="King G."/>
            <person name="Ferriera S."/>
            <person name="Johnson J."/>
            <person name="Kravitz S."/>
            <person name="Beeson K."/>
            <person name="Sutton G."/>
            <person name="Rogers Y.-H."/>
            <person name="Friedman R."/>
            <person name="Frazier M."/>
            <person name="Venter J.C."/>
        </authorList>
    </citation>
    <scope>NUCLEOTIDE SEQUENCE [LARGE SCALE GENOMIC DNA]</scope>
    <source>
        <strain evidence="2">ATCC 25650 / DSM 13394 / JCM 20685 / NBRC 16684 / NCIMB 2208 / IAM 12614 / B1</strain>
    </source>
</reference>
<dbReference type="InterPro" id="IPR006357">
    <property type="entry name" value="HAD-SF_hydro_IIA"/>
</dbReference>
<dbReference type="OrthoDB" id="9791073at2"/>
<evidence type="ECO:0008006" key="3">
    <source>
        <dbReference type="Google" id="ProtNLM"/>
    </source>
</evidence>
<dbReference type="Pfam" id="PF13344">
    <property type="entry name" value="Hydrolase_6"/>
    <property type="match status" value="1"/>
</dbReference>
<dbReference type="eggNOG" id="COG0647">
    <property type="taxonomic scope" value="Bacteria"/>
</dbReference>
<proteinExistence type="predicted"/>
<dbReference type="InterPro" id="IPR036412">
    <property type="entry name" value="HAD-like_sf"/>
</dbReference>
<dbReference type="RefSeq" id="WP_006940323.1">
    <property type="nucleotide sequence ID" value="NZ_AAUW01000034.1"/>
</dbReference>
<dbReference type="InterPro" id="IPR023214">
    <property type="entry name" value="HAD_sf"/>
</dbReference>
<dbReference type="PANTHER" id="PTHR19288">
    <property type="entry name" value="4-NITROPHENYLPHOSPHATASE-RELATED"/>
    <property type="match status" value="1"/>
</dbReference>
<dbReference type="Gene3D" id="3.40.50.1000">
    <property type="entry name" value="HAD superfamily/HAD-like"/>
    <property type="match status" value="2"/>
</dbReference>
<accession>A0P3V1</accession>
<dbReference type="SUPFAM" id="SSF56784">
    <property type="entry name" value="HAD-like"/>
    <property type="match status" value="1"/>
</dbReference>